<keyword evidence="20" id="KW-1185">Reference proteome</keyword>
<feature type="region of interest" description="Disordered" evidence="15">
    <location>
        <begin position="1"/>
        <end position="34"/>
    </location>
</feature>
<accession>A0AAV7KFW8</accession>
<protein>
    <recommendedName>
        <fullName evidence="14">Tyrosine-protein kinase</fullName>
        <ecNumber evidence="14">2.7.10.2</ecNumber>
    </recommendedName>
</protein>
<dbReference type="Pfam" id="PF07714">
    <property type="entry name" value="PK_Tyr_Ser-Thr"/>
    <property type="match status" value="1"/>
</dbReference>
<sequence length="502" mass="57812">MCNKQSKSAVHQPIEKSKEVKRYEPTPGHNSYPAQVNVEAPQQPVQQFFPLYVAKYDYDARTHDDLTFHKGDLLEVLSKDEGDWWLARSRTKNLQGFIPSNYVAEAKSLEAEEWFFGQIKRVDAEKLLLMDINEIGAHLVRESESVPGDYSLSIRCDDKVKHYRIRKMDNMAGFFVTRRAIFNTIPELVEHYRHDADGLCTNLRKVCLRAEIPQTAGLSRAVNDQWEIERSQIKLVRKLGHGMFGEVWQGIWNGTTPVAVKTLKPGTMSPNDFLQEARIMKQLRHPKLIQLYAVCTNGEPIYIITELMKYGSLLDYLQRGDGRNLKLPQLIDIAAQVAAGMAYLEQHNYIHRDLAARNILVGEHLICKVADFGLARVINEDIYEAKVGAKFPIKWTAPEAANYNRFTIKSDVWSFGILLTEIITYGRVPYPGMPNHEVLQRLADSYRMPRPNGCPEQLYEIMLECWKDDEHARPTFETLQWRLEDFFSETGSGYREIDEINN</sequence>
<dbReference type="GO" id="GO:0005524">
    <property type="term" value="F:ATP binding"/>
    <property type="evidence" value="ECO:0007669"/>
    <property type="project" value="UniProtKB-UniRule"/>
</dbReference>
<dbReference type="InterPro" id="IPR050198">
    <property type="entry name" value="Non-receptor_tyrosine_kinases"/>
</dbReference>
<keyword evidence="1 12" id="KW-0728">SH3 domain</keyword>
<dbReference type="PROSITE" id="PS00107">
    <property type="entry name" value="PROTEIN_KINASE_ATP"/>
    <property type="match status" value="1"/>
</dbReference>
<evidence type="ECO:0000256" key="10">
    <source>
        <dbReference type="ARBA" id="ARBA00051245"/>
    </source>
</evidence>
<dbReference type="SUPFAM" id="SSF55550">
    <property type="entry name" value="SH2 domain"/>
    <property type="match status" value="1"/>
</dbReference>
<dbReference type="Pfam" id="PF00017">
    <property type="entry name" value="SH2"/>
    <property type="match status" value="1"/>
</dbReference>
<dbReference type="PRINTS" id="PR00401">
    <property type="entry name" value="SH2DOMAIN"/>
</dbReference>
<dbReference type="InterPro" id="IPR036860">
    <property type="entry name" value="SH2_dom_sf"/>
</dbReference>
<evidence type="ECO:0000256" key="2">
    <source>
        <dbReference type="ARBA" id="ARBA00022553"/>
    </source>
</evidence>
<dbReference type="SMART" id="SM00219">
    <property type="entry name" value="TyrKc"/>
    <property type="match status" value="1"/>
</dbReference>
<keyword evidence="4" id="KW-0519">Myristate</keyword>
<dbReference type="FunFam" id="3.30.505.10:FF:000044">
    <property type="entry name" value="Tyrosine-protein kinase"/>
    <property type="match status" value="1"/>
</dbReference>
<keyword evidence="6 14" id="KW-0418">Kinase</keyword>
<dbReference type="SUPFAM" id="SSF56112">
    <property type="entry name" value="Protein kinase-like (PK-like)"/>
    <property type="match status" value="1"/>
</dbReference>
<dbReference type="PROSITE" id="PS00109">
    <property type="entry name" value="PROTEIN_KINASE_TYR"/>
    <property type="match status" value="1"/>
</dbReference>
<dbReference type="Gene3D" id="1.10.510.10">
    <property type="entry name" value="Transferase(Phosphotransferase) domain 1"/>
    <property type="match status" value="1"/>
</dbReference>
<dbReference type="Gene3D" id="2.30.30.40">
    <property type="entry name" value="SH3 Domains"/>
    <property type="match status" value="1"/>
</dbReference>
<feature type="domain" description="SH2" evidence="16">
    <location>
        <begin position="114"/>
        <end position="207"/>
    </location>
</feature>
<dbReference type="PROSITE" id="PS50001">
    <property type="entry name" value="SH2"/>
    <property type="match status" value="1"/>
</dbReference>
<dbReference type="PRINTS" id="PR00452">
    <property type="entry name" value="SH3DOMAIN"/>
</dbReference>
<evidence type="ECO:0000259" key="18">
    <source>
        <dbReference type="PROSITE" id="PS50011"/>
    </source>
</evidence>
<keyword evidence="8 11" id="KW-0727">SH2 domain</keyword>
<dbReference type="InterPro" id="IPR017441">
    <property type="entry name" value="Protein_kinase_ATP_BS"/>
</dbReference>
<keyword evidence="9 14" id="KW-0829">Tyrosine-protein kinase</keyword>
<dbReference type="SUPFAM" id="SSF50044">
    <property type="entry name" value="SH3-domain"/>
    <property type="match status" value="1"/>
</dbReference>
<feature type="binding site" evidence="13">
    <location>
        <position position="261"/>
    </location>
    <ligand>
        <name>ATP</name>
        <dbReference type="ChEBI" id="CHEBI:30616"/>
    </ligand>
</feature>
<evidence type="ECO:0000256" key="12">
    <source>
        <dbReference type="PROSITE-ProRule" id="PRU00192"/>
    </source>
</evidence>
<evidence type="ECO:0000256" key="11">
    <source>
        <dbReference type="PROSITE-ProRule" id="PRU00191"/>
    </source>
</evidence>
<comment type="similarity">
    <text evidence="14">Belongs to the protein kinase superfamily. Tyr protein kinase family.</text>
</comment>
<evidence type="ECO:0000256" key="15">
    <source>
        <dbReference type="SAM" id="MobiDB-lite"/>
    </source>
</evidence>
<dbReference type="SMART" id="SM00326">
    <property type="entry name" value="SH3"/>
    <property type="match status" value="1"/>
</dbReference>
<dbReference type="Pfam" id="PF00018">
    <property type="entry name" value="SH3_1"/>
    <property type="match status" value="1"/>
</dbReference>
<keyword evidence="7 13" id="KW-0067">ATP-binding</keyword>
<dbReference type="InterPro" id="IPR008266">
    <property type="entry name" value="Tyr_kinase_AS"/>
</dbReference>
<evidence type="ECO:0000259" key="17">
    <source>
        <dbReference type="PROSITE" id="PS50002"/>
    </source>
</evidence>
<dbReference type="PROSITE" id="PS50002">
    <property type="entry name" value="SH3"/>
    <property type="match status" value="1"/>
</dbReference>
<evidence type="ECO:0000256" key="6">
    <source>
        <dbReference type="ARBA" id="ARBA00022777"/>
    </source>
</evidence>
<dbReference type="InterPro" id="IPR036028">
    <property type="entry name" value="SH3-like_dom_sf"/>
</dbReference>
<dbReference type="EMBL" id="JAKMXF010000033">
    <property type="protein sequence ID" value="KAI6660306.1"/>
    <property type="molecule type" value="Genomic_DNA"/>
</dbReference>
<dbReference type="PROSITE" id="PS50011">
    <property type="entry name" value="PROTEIN_KINASE_DOM"/>
    <property type="match status" value="1"/>
</dbReference>
<evidence type="ECO:0000256" key="9">
    <source>
        <dbReference type="ARBA" id="ARBA00023137"/>
    </source>
</evidence>
<dbReference type="InterPro" id="IPR020635">
    <property type="entry name" value="Tyr_kinase_cat_dom"/>
</dbReference>
<dbReference type="GO" id="GO:0004715">
    <property type="term" value="F:non-membrane spanning protein tyrosine kinase activity"/>
    <property type="evidence" value="ECO:0007669"/>
    <property type="project" value="UniProtKB-EC"/>
</dbReference>
<dbReference type="InterPro" id="IPR001452">
    <property type="entry name" value="SH3_domain"/>
</dbReference>
<evidence type="ECO:0000256" key="8">
    <source>
        <dbReference type="ARBA" id="ARBA00022999"/>
    </source>
</evidence>
<dbReference type="InterPro" id="IPR000980">
    <property type="entry name" value="SH2"/>
</dbReference>
<keyword evidence="3 14" id="KW-0808">Transferase</keyword>
<evidence type="ECO:0000256" key="14">
    <source>
        <dbReference type="RuleBase" id="RU362096"/>
    </source>
</evidence>
<feature type="compositionally biased region" description="Basic and acidic residues" evidence="15">
    <location>
        <begin position="13"/>
        <end position="24"/>
    </location>
</feature>
<evidence type="ECO:0000313" key="19">
    <source>
        <dbReference type="EMBL" id="KAI6660306.1"/>
    </source>
</evidence>
<feature type="domain" description="Protein kinase" evidence="18">
    <location>
        <begin position="233"/>
        <end position="487"/>
    </location>
</feature>
<gene>
    <name evidence="19" type="ORF">LOD99_13894</name>
</gene>
<dbReference type="CDD" id="cd05068">
    <property type="entry name" value="PTKc_Frk_like"/>
    <property type="match status" value="1"/>
</dbReference>
<evidence type="ECO:0000256" key="4">
    <source>
        <dbReference type="ARBA" id="ARBA00022707"/>
    </source>
</evidence>
<dbReference type="AlphaFoldDB" id="A0AAV7KFW8"/>
<dbReference type="FunFam" id="1.10.510.10:FF:000553">
    <property type="entry name" value="Tyrosine-protein kinase"/>
    <property type="match status" value="1"/>
</dbReference>
<organism evidence="19 20">
    <name type="scientific">Oopsacas minuta</name>
    <dbReference type="NCBI Taxonomy" id="111878"/>
    <lineage>
        <taxon>Eukaryota</taxon>
        <taxon>Metazoa</taxon>
        <taxon>Porifera</taxon>
        <taxon>Hexactinellida</taxon>
        <taxon>Hexasterophora</taxon>
        <taxon>Lyssacinosida</taxon>
        <taxon>Leucopsacidae</taxon>
        <taxon>Oopsacas</taxon>
    </lineage>
</organism>
<name>A0AAV7KFW8_9METZ</name>
<dbReference type="PRINTS" id="PR00109">
    <property type="entry name" value="TYRKINASE"/>
</dbReference>
<evidence type="ECO:0000256" key="1">
    <source>
        <dbReference type="ARBA" id="ARBA00022443"/>
    </source>
</evidence>
<proteinExistence type="inferred from homology"/>
<evidence type="ECO:0000256" key="7">
    <source>
        <dbReference type="ARBA" id="ARBA00022840"/>
    </source>
</evidence>
<keyword evidence="4" id="KW-0449">Lipoprotein</keyword>
<dbReference type="PANTHER" id="PTHR24418">
    <property type="entry name" value="TYROSINE-PROTEIN KINASE"/>
    <property type="match status" value="1"/>
</dbReference>
<dbReference type="Gene3D" id="3.30.505.10">
    <property type="entry name" value="SH2 domain"/>
    <property type="match status" value="1"/>
</dbReference>
<feature type="domain" description="SH3" evidence="17">
    <location>
        <begin position="47"/>
        <end position="108"/>
    </location>
</feature>
<keyword evidence="2" id="KW-0597">Phosphoprotein</keyword>
<comment type="caution">
    <text evidence="19">The sequence shown here is derived from an EMBL/GenBank/DDBJ whole genome shotgun (WGS) entry which is preliminary data.</text>
</comment>
<reference evidence="19 20" key="1">
    <citation type="journal article" date="2023" name="BMC Biol.">
        <title>The compact genome of the sponge Oopsacas minuta (Hexactinellida) is lacking key metazoan core genes.</title>
        <authorList>
            <person name="Santini S."/>
            <person name="Schenkelaars Q."/>
            <person name="Jourda C."/>
            <person name="Duchesne M."/>
            <person name="Belahbib H."/>
            <person name="Rocher C."/>
            <person name="Selva M."/>
            <person name="Riesgo A."/>
            <person name="Vervoort M."/>
            <person name="Leys S.P."/>
            <person name="Kodjabachian L."/>
            <person name="Le Bivic A."/>
            <person name="Borchiellini C."/>
            <person name="Claverie J.M."/>
            <person name="Renard E."/>
        </authorList>
    </citation>
    <scope>NUCLEOTIDE SEQUENCE [LARGE SCALE GENOMIC DNA]</scope>
    <source>
        <strain evidence="19">SPO-2</strain>
    </source>
</reference>
<keyword evidence="5 13" id="KW-0547">Nucleotide-binding</keyword>
<dbReference type="InterPro" id="IPR000719">
    <property type="entry name" value="Prot_kinase_dom"/>
</dbReference>
<comment type="catalytic activity">
    <reaction evidence="10 14">
        <text>L-tyrosyl-[protein] + ATP = O-phospho-L-tyrosyl-[protein] + ADP + H(+)</text>
        <dbReference type="Rhea" id="RHEA:10596"/>
        <dbReference type="Rhea" id="RHEA-COMP:10136"/>
        <dbReference type="Rhea" id="RHEA-COMP:20101"/>
        <dbReference type="ChEBI" id="CHEBI:15378"/>
        <dbReference type="ChEBI" id="CHEBI:30616"/>
        <dbReference type="ChEBI" id="CHEBI:46858"/>
        <dbReference type="ChEBI" id="CHEBI:61978"/>
        <dbReference type="ChEBI" id="CHEBI:456216"/>
        <dbReference type="EC" id="2.7.10.2"/>
    </reaction>
</comment>
<keyword evidence="19" id="KW-0675">Receptor</keyword>
<evidence type="ECO:0000313" key="20">
    <source>
        <dbReference type="Proteomes" id="UP001165289"/>
    </source>
</evidence>
<dbReference type="InterPro" id="IPR011009">
    <property type="entry name" value="Kinase-like_dom_sf"/>
</dbReference>
<dbReference type="InterPro" id="IPR001245">
    <property type="entry name" value="Ser-Thr/Tyr_kinase_cat_dom"/>
</dbReference>
<evidence type="ECO:0000256" key="5">
    <source>
        <dbReference type="ARBA" id="ARBA00022741"/>
    </source>
</evidence>
<evidence type="ECO:0000256" key="3">
    <source>
        <dbReference type="ARBA" id="ARBA00022679"/>
    </source>
</evidence>
<dbReference type="FunFam" id="3.30.200.20:FF:000053">
    <property type="entry name" value="Tyrosine-protein kinase"/>
    <property type="match status" value="1"/>
</dbReference>
<evidence type="ECO:0000256" key="13">
    <source>
        <dbReference type="PROSITE-ProRule" id="PRU10141"/>
    </source>
</evidence>
<dbReference type="Gene3D" id="3.30.200.20">
    <property type="entry name" value="Phosphorylase Kinase, domain 1"/>
    <property type="match status" value="1"/>
</dbReference>
<dbReference type="SMART" id="SM00252">
    <property type="entry name" value="SH2"/>
    <property type="match status" value="1"/>
</dbReference>
<dbReference type="CDD" id="cd11845">
    <property type="entry name" value="SH3_Src_like"/>
    <property type="match status" value="1"/>
</dbReference>
<dbReference type="EC" id="2.7.10.2" evidence="14"/>
<dbReference type="Proteomes" id="UP001165289">
    <property type="component" value="Unassembled WGS sequence"/>
</dbReference>
<evidence type="ECO:0000259" key="16">
    <source>
        <dbReference type="PROSITE" id="PS50001"/>
    </source>
</evidence>